<dbReference type="PANTHER" id="PTHR12215:SF10">
    <property type="entry name" value="L-AMINOADIPATE-SEMIALDEHYDE DEHYDROGENASE-PHOSPHOPANTETHEINYL TRANSFERASE"/>
    <property type="match status" value="1"/>
</dbReference>
<dbReference type="Proteomes" id="UP000748752">
    <property type="component" value="Unassembled WGS sequence"/>
</dbReference>
<reference evidence="5 6" key="1">
    <citation type="journal article" date="2020" name="Microorganisms">
        <title>Osmotic Adaptation and Compatible Solute Biosynthesis of Phototrophic Bacteria as Revealed from Genome Analyses.</title>
        <authorList>
            <person name="Imhoff J.F."/>
            <person name="Rahn T."/>
            <person name="Kunzel S."/>
            <person name="Keller A."/>
            <person name="Neulinger S.C."/>
        </authorList>
    </citation>
    <scope>NUCLEOTIDE SEQUENCE [LARGE SCALE GENOMIC DNA]</scope>
    <source>
        <strain evidence="5 6">DSM 6210</strain>
    </source>
</reference>
<comment type="similarity">
    <text evidence="1">Belongs to the P-Pant transferase superfamily. Gsp/Sfp/HetI/AcpT family.</text>
</comment>
<dbReference type="PANTHER" id="PTHR12215">
    <property type="entry name" value="PHOSPHOPANTETHEINE TRANSFERASE"/>
    <property type="match status" value="1"/>
</dbReference>
<dbReference type="Gene3D" id="3.90.470.20">
    <property type="entry name" value="4'-phosphopantetheinyl transferase domain"/>
    <property type="match status" value="1"/>
</dbReference>
<evidence type="ECO:0000313" key="6">
    <source>
        <dbReference type="Proteomes" id="UP000748752"/>
    </source>
</evidence>
<evidence type="ECO:0000313" key="5">
    <source>
        <dbReference type="EMBL" id="MBK1631135.1"/>
    </source>
</evidence>
<feature type="domain" description="4'-phosphopantetheinyl transferase N-terminal" evidence="4">
    <location>
        <begin position="13"/>
        <end position="104"/>
    </location>
</feature>
<dbReference type="Pfam" id="PF22624">
    <property type="entry name" value="AASDHPPT_N"/>
    <property type="match status" value="1"/>
</dbReference>
<dbReference type="EMBL" id="NRRV01000022">
    <property type="protein sequence ID" value="MBK1631135.1"/>
    <property type="molecule type" value="Genomic_DNA"/>
</dbReference>
<dbReference type="InterPro" id="IPR055066">
    <property type="entry name" value="AASDHPPT_N"/>
</dbReference>
<dbReference type="InterPro" id="IPR008278">
    <property type="entry name" value="4-PPantetheinyl_Trfase_dom"/>
</dbReference>
<evidence type="ECO:0000259" key="4">
    <source>
        <dbReference type="Pfam" id="PF22624"/>
    </source>
</evidence>
<feature type="domain" description="4'-phosphopantetheinyl transferase" evidence="3">
    <location>
        <begin position="110"/>
        <end position="222"/>
    </location>
</feature>
<dbReference type="InterPro" id="IPR050559">
    <property type="entry name" value="P-Pant_transferase_sf"/>
</dbReference>
<dbReference type="Pfam" id="PF01648">
    <property type="entry name" value="ACPS"/>
    <property type="match status" value="1"/>
</dbReference>
<gene>
    <name evidence="5" type="ORF">CKO31_10345</name>
</gene>
<comment type="caution">
    <text evidence="5">The sequence shown here is derived from an EMBL/GenBank/DDBJ whole genome shotgun (WGS) entry which is preliminary data.</text>
</comment>
<sequence>MQSVTLHIARGAPALAQLAAAAAVLDADEQARAARFRLDADREAYRAAHVLLRYALSREAAPAPGHWRFRRGAHGRPEIDTAACPDAGALRFNLSHTRGLVCCALTRHQPLGVDAECARALPDAQAIAERFFTPDEAAAIAAAGPPGSDAQALAFRSVWTLKEAYVKAHGLGLAMGLASFGFRLVGAAPARIRLRHAEAAQKDPPAAHWRCLLLHLDGRRCALAAAVPAAGGARFRVLLHGADAEPEVGLAACTPGTVLLPVERVTDAARIP</sequence>
<proteinExistence type="inferred from homology"/>
<accession>A0ABS1CH01</accession>
<dbReference type="InterPro" id="IPR037143">
    <property type="entry name" value="4-PPantetheinyl_Trfase_dom_sf"/>
</dbReference>
<name>A0ABS1CH01_9GAMM</name>
<evidence type="ECO:0000256" key="1">
    <source>
        <dbReference type="ARBA" id="ARBA00010990"/>
    </source>
</evidence>
<evidence type="ECO:0008006" key="7">
    <source>
        <dbReference type="Google" id="ProtNLM"/>
    </source>
</evidence>
<dbReference type="SUPFAM" id="SSF56214">
    <property type="entry name" value="4'-phosphopantetheinyl transferase"/>
    <property type="match status" value="2"/>
</dbReference>
<organism evidence="5 6">
    <name type="scientific">Thiohalocapsa halophila</name>
    <dbReference type="NCBI Taxonomy" id="69359"/>
    <lineage>
        <taxon>Bacteria</taxon>
        <taxon>Pseudomonadati</taxon>
        <taxon>Pseudomonadota</taxon>
        <taxon>Gammaproteobacteria</taxon>
        <taxon>Chromatiales</taxon>
        <taxon>Chromatiaceae</taxon>
        <taxon>Thiohalocapsa</taxon>
    </lineage>
</organism>
<keyword evidence="6" id="KW-1185">Reference proteome</keyword>
<keyword evidence="2" id="KW-0808">Transferase</keyword>
<evidence type="ECO:0000256" key="2">
    <source>
        <dbReference type="ARBA" id="ARBA00022679"/>
    </source>
</evidence>
<protein>
    <recommendedName>
        <fullName evidence="7">4'-phosphopantetheinyl transferase superfamily protein</fullName>
    </recommendedName>
</protein>
<evidence type="ECO:0000259" key="3">
    <source>
        <dbReference type="Pfam" id="PF01648"/>
    </source>
</evidence>